<dbReference type="EMBL" id="WHNY01000040">
    <property type="protein sequence ID" value="NOU64796.1"/>
    <property type="molecule type" value="Genomic_DNA"/>
</dbReference>
<dbReference type="Proteomes" id="UP000653578">
    <property type="component" value="Unassembled WGS sequence"/>
</dbReference>
<feature type="coiled-coil region" evidence="2">
    <location>
        <begin position="18"/>
        <end position="59"/>
    </location>
</feature>
<keyword evidence="1" id="KW-0963">Cytoplasm</keyword>
<comment type="caution">
    <text evidence="3">The sequence shown here is derived from an EMBL/GenBank/DDBJ whole genome shotgun (WGS) entry which is preliminary data.</text>
</comment>
<keyword evidence="2" id="KW-0175">Coiled coil</keyword>
<organism evidence="3 4">
    <name type="scientific">Paenibacillus plantarum</name>
    <dbReference type="NCBI Taxonomy" id="2654975"/>
    <lineage>
        <taxon>Bacteria</taxon>
        <taxon>Bacillati</taxon>
        <taxon>Bacillota</taxon>
        <taxon>Bacilli</taxon>
        <taxon>Bacillales</taxon>
        <taxon>Paenibacillaceae</taxon>
        <taxon>Paenibacillus</taxon>
    </lineage>
</organism>
<evidence type="ECO:0000313" key="3">
    <source>
        <dbReference type="EMBL" id="NOU64796.1"/>
    </source>
</evidence>
<keyword evidence="4" id="KW-1185">Reference proteome</keyword>
<gene>
    <name evidence="3" type="ORF">GC096_12235</name>
</gene>
<dbReference type="RefSeq" id="WP_171630512.1">
    <property type="nucleotide sequence ID" value="NZ_WHNY01000040.1"/>
</dbReference>
<evidence type="ECO:0000313" key="4">
    <source>
        <dbReference type="Proteomes" id="UP000653578"/>
    </source>
</evidence>
<protein>
    <submittedName>
        <fullName evidence="3">Uncharacterized protein</fullName>
    </submittedName>
</protein>
<dbReference type="InterPro" id="IPR010978">
    <property type="entry name" value="tRNA-bd_arm"/>
</dbReference>
<sequence>MKWIRGVGMAISFTKTIVIQLTKEIADLESKQVNAKKKKEQAQAKINQIQRDMKLSQSHSDLSSKMSRVNKLNEEIKTCDRLQRDIAKELVAKKAALKLNLAKATPQDESSS</sequence>
<accession>A0ABX1X8T9</accession>
<evidence type="ECO:0000256" key="1">
    <source>
        <dbReference type="ARBA" id="ARBA00022490"/>
    </source>
</evidence>
<name>A0ABX1X8T9_9BACL</name>
<proteinExistence type="predicted"/>
<evidence type="ECO:0000256" key="2">
    <source>
        <dbReference type="SAM" id="Coils"/>
    </source>
</evidence>
<reference evidence="3 4" key="1">
    <citation type="submission" date="2019-10" db="EMBL/GenBank/DDBJ databases">
        <title>Description of Paenibacillus humi sp. nov.</title>
        <authorList>
            <person name="Carlier A."/>
            <person name="Qi S."/>
        </authorList>
    </citation>
    <scope>NUCLEOTIDE SEQUENCE [LARGE SCALE GENOMIC DNA]</scope>
    <source>
        <strain evidence="3 4">LMG 31461</strain>
    </source>
</reference>
<dbReference type="SUPFAM" id="SSF46589">
    <property type="entry name" value="tRNA-binding arm"/>
    <property type="match status" value="1"/>
</dbReference>